<dbReference type="EMBL" id="GQ281704">
    <property type="protein sequence ID" value="ADC80485.1"/>
    <property type="molecule type" value="Genomic_DNA"/>
</dbReference>
<evidence type="ECO:0000313" key="1">
    <source>
        <dbReference type="EMBL" id="ADC80485.1"/>
    </source>
</evidence>
<sequence>MALSKLSWSIFTPAPMFHAYRMAPSPTSNVSNHGQMPNAVTTVSKGSSVLLASMQECNPKLPARNNVRPKINSMGAYRTTQRIAHFFFNILPLFLSLRFSHAKQLARQMHFVTSWHRDITHLS</sequence>
<proteinExistence type="predicted"/>
<reference evidence="1" key="1">
    <citation type="journal article" date="2010" name="FEMS Microbiol. Ecol.">
        <title>Class 1 integrons in benthic bacterial communities: abundance, association with Tn402-like transposition modules and evidence for coselection with heavy-metal resistance.</title>
        <authorList>
            <person name="Rosewarne C.P."/>
            <person name="Pettigrove V."/>
            <person name="Stokes H.W."/>
            <person name="Parsons Y.M."/>
        </authorList>
    </citation>
    <scope>NUCLEOTIDE SEQUENCE</scope>
    <source>
        <strain evidence="1">LMCB014</strain>
    </source>
</reference>
<accession>D3VX17</accession>
<organism evidence="1">
    <name type="scientific">Comamonas testosteroni</name>
    <name type="common">Pseudomonas testosteroni</name>
    <dbReference type="NCBI Taxonomy" id="285"/>
    <lineage>
        <taxon>Bacteria</taxon>
        <taxon>Pseudomonadati</taxon>
        <taxon>Pseudomonadota</taxon>
        <taxon>Betaproteobacteria</taxon>
        <taxon>Burkholderiales</taxon>
        <taxon>Comamonadaceae</taxon>
        <taxon>Comamonas</taxon>
    </lineage>
</organism>
<dbReference type="AlphaFoldDB" id="D3VX17"/>
<protein>
    <submittedName>
        <fullName evidence="1">Uncharacterized protein</fullName>
    </submittedName>
</protein>
<name>D3VX17_COMTE</name>